<protein>
    <submittedName>
        <fullName evidence="5">Galectin domain-containing protein</fullName>
    </submittedName>
</protein>
<evidence type="ECO:0000259" key="3">
    <source>
        <dbReference type="PROSITE" id="PS51304"/>
    </source>
</evidence>
<evidence type="ECO:0000313" key="4">
    <source>
        <dbReference type="Proteomes" id="UP000095280"/>
    </source>
</evidence>
<dbReference type="SMART" id="SM00276">
    <property type="entry name" value="GLECT"/>
    <property type="match status" value="1"/>
</dbReference>
<feature type="compositionally biased region" description="Basic and acidic residues" evidence="2">
    <location>
        <begin position="1"/>
        <end position="10"/>
    </location>
</feature>
<feature type="compositionally biased region" description="Low complexity" evidence="2">
    <location>
        <begin position="210"/>
        <end position="246"/>
    </location>
</feature>
<keyword evidence="4" id="KW-1185">Reference proteome</keyword>
<dbReference type="AlphaFoldDB" id="A0A1I8I464"/>
<feature type="domain" description="Galectin" evidence="3">
    <location>
        <begin position="541"/>
        <end position="686"/>
    </location>
</feature>
<feature type="compositionally biased region" description="Basic and acidic residues" evidence="2">
    <location>
        <begin position="136"/>
        <end position="146"/>
    </location>
</feature>
<dbReference type="PANTHER" id="PTHR11346:SF147">
    <property type="entry name" value="GALECTIN"/>
    <property type="match status" value="1"/>
</dbReference>
<dbReference type="SUPFAM" id="SSF49899">
    <property type="entry name" value="Concanavalin A-like lectins/glucanases"/>
    <property type="match status" value="3"/>
</dbReference>
<reference evidence="5" key="1">
    <citation type="submission" date="2016-11" db="UniProtKB">
        <authorList>
            <consortium name="WormBaseParasite"/>
        </authorList>
    </citation>
    <scope>IDENTIFICATION</scope>
</reference>
<proteinExistence type="predicted"/>
<name>A0A1I8I464_9PLAT</name>
<feature type="region of interest" description="Disordered" evidence="2">
    <location>
        <begin position="210"/>
        <end position="263"/>
    </location>
</feature>
<evidence type="ECO:0000313" key="5">
    <source>
        <dbReference type="WBParaSite" id="maker-uti_cns_0009873-snap-gene-0.4-mRNA-1"/>
    </source>
</evidence>
<dbReference type="SMART" id="SM00908">
    <property type="entry name" value="Gal-bind_lectin"/>
    <property type="match status" value="1"/>
</dbReference>
<dbReference type="Gene3D" id="2.60.120.200">
    <property type="match status" value="3"/>
</dbReference>
<dbReference type="InterPro" id="IPR013320">
    <property type="entry name" value="ConA-like_dom_sf"/>
</dbReference>
<dbReference type="PANTHER" id="PTHR11346">
    <property type="entry name" value="GALECTIN"/>
    <property type="match status" value="1"/>
</dbReference>
<evidence type="ECO:0000256" key="2">
    <source>
        <dbReference type="SAM" id="MobiDB-lite"/>
    </source>
</evidence>
<sequence>DVELSGRPELDVDEESEKSSNVSLSGELDANAQHGSEDLDLALEISANDNELQAAAATDSVDAGDVFEDSVVMQQASGLLESQPPAHRIQTEQVDELSIVEARKSDGEEEEPSVQLRRGPLGAAASQPSEQPHQNQKREQKKEEKKSKRRTGGLWRLFRRSKSYSLEQASAVEDKSAALRGTYRPASWVAEDSFGASASATPRNRHSSFFRARSANSSSSCEGSSSSDDSCLDEAASTASASATAAVEDTTMPAVRNGQSRRRLPVPFKAHLPESLRSGRRIVVYGRMSDETNSTTVSLKNANSPAGQEEEFRVQITARPDEGSTVLACSQFNGNRWTAEERAKTSRFQGGNFRLEIQTTSSGFNVSFEDAVCVHPHRVPFSNFTHLILDGHTEYQGVEFPEELELPYSEEFPHSLELISSISVKLQMLKSPPTTKISFGFDRGAAMLCVIDAAAEAVSVGRTAPETGGFVCDTRVERLPRLAALSNILLKLDHSSVQIQLDGKPVVSYELPNQKQYITDFFIDGNFQLKDVSWKEKRAPKVSQLPPSFQVGRSVRVSGRLPDEAAACEVTLACGRDPAKSDVGFCLRCQPGNPITLSSSAGGRQSRPTTLARPGLAPMQQFDIGIVYKLGGFEVQLGGTEGGANLPHQIDPRRLTHLVLSGGAIFYEASFPEQVGLPYFNQFPVSLRDSRFVTVRLMADLEPKRPVTLSLALCCGPADSGLKPLVCEVNLAQGFASLAWADNRGVARDEETCRFDQRLARDVETVSLEATDTEYIIAINDAAVAKYQVRHRLEDIRHVMIDGSACCVTSVEFEGKTAQLFSTRN</sequence>
<feature type="region of interest" description="Disordered" evidence="2">
    <location>
        <begin position="1"/>
        <end position="35"/>
    </location>
</feature>
<dbReference type="Proteomes" id="UP000095280">
    <property type="component" value="Unplaced"/>
</dbReference>
<dbReference type="InterPro" id="IPR044156">
    <property type="entry name" value="Galectin-like"/>
</dbReference>
<dbReference type="Pfam" id="PF00337">
    <property type="entry name" value="Gal-bind_lectin"/>
    <property type="match status" value="2"/>
</dbReference>
<feature type="domain" description="Galectin" evidence="3">
    <location>
        <begin position="268"/>
        <end position="401"/>
    </location>
</feature>
<keyword evidence="1" id="KW-0430">Lectin</keyword>
<feature type="region of interest" description="Disordered" evidence="2">
    <location>
        <begin position="77"/>
        <end position="152"/>
    </location>
</feature>
<dbReference type="GO" id="GO:0030246">
    <property type="term" value="F:carbohydrate binding"/>
    <property type="evidence" value="ECO:0007669"/>
    <property type="project" value="UniProtKB-KW"/>
</dbReference>
<dbReference type="InterPro" id="IPR001079">
    <property type="entry name" value="Galectin_CRD"/>
</dbReference>
<organism evidence="4 5">
    <name type="scientific">Macrostomum lignano</name>
    <dbReference type="NCBI Taxonomy" id="282301"/>
    <lineage>
        <taxon>Eukaryota</taxon>
        <taxon>Metazoa</taxon>
        <taxon>Spiralia</taxon>
        <taxon>Lophotrochozoa</taxon>
        <taxon>Platyhelminthes</taxon>
        <taxon>Rhabditophora</taxon>
        <taxon>Macrostomorpha</taxon>
        <taxon>Macrostomida</taxon>
        <taxon>Macrostomidae</taxon>
        <taxon>Macrostomum</taxon>
    </lineage>
</organism>
<dbReference type="WBParaSite" id="maker-uti_cns_0009873-snap-gene-0.4-mRNA-1">
    <property type="protein sequence ID" value="maker-uti_cns_0009873-snap-gene-0.4-mRNA-1"/>
    <property type="gene ID" value="maker-uti_cns_0009873-snap-gene-0.4"/>
</dbReference>
<accession>A0A1I8I464</accession>
<dbReference type="PROSITE" id="PS51304">
    <property type="entry name" value="GALECTIN"/>
    <property type="match status" value="2"/>
</dbReference>
<evidence type="ECO:0000256" key="1">
    <source>
        <dbReference type="ARBA" id="ARBA00022734"/>
    </source>
</evidence>